<dbReference type="GeneID" id="80337244"/>
<evidence type="ECO:0008006" key="5">
    <source>
        <dbReference type="Google" id="ProtNLM"/>
    </source>
</evidence>
<keyword evidence="2" id="KW-0812">Transmembrane</keyword>
<name>A0A516NVF2_9NOCA</name>
<gene>
    <name evidence="3" type="ORF">FOH10_33375</name>
</gene>
<evidence type="ECO:0000256" key="1">
    <source>
        <dbReference type="SAM" id="MobiDB-lite"/>
    </source>
</evidence>
<evidence type="ECO:0000256" key="2">
    <source>
        <dbReference type="SAM" id="Phobius"/>
    </source>
</evidence>
<keyword evidence="2" id="KW-0472">Membrane</keyword>
<dbReference type="EMBL" id="CP041695">
    <property type="protein sequence ID" value="QDP82889.1"/>
    <property type="molecule type" value="Genomic_DNA"/>
</dbReference>
<organism evidence="3 4">
    <name type="scientific">Nocardia otitidiscaviarum</name>
    <dbReference type="NCBI Taxonomy" id="1823"/>
    <lineage>
        <taxon>Bacteria</taxon>
        <taxon>Bacillati</taxon>
        <taxon>Actinomycetota</taxon>
        <taxon>Actinomycetes</taxon>
        <taxon>Mycobacteriales</taxon>
        <taxon>Nocardiaceae</taxon>
        <taxon>Nocardia</taxon>
    </lineage>
</organism>
<protein>
    <recommendedName>
        <fullName evidence="5">DUF4878 domain-containing protein</fullName>
    </recommendedName>
</protein>
<accession>A0A516NVF2</accession>
<evidence type="ECO:0000313" key="3">
    <source>
        <dbReference type="EMBL" id="QDP82889.1"/>
    </source>
</evidence>
<feature type="compositionally biased region" description="Basic and acidic residues" evidence="1">
    <location>
        <begin position="1"/>
        <end position="20"/>
    </location>
</feature>
<feature type="region of interest" description="Disordered" evidence="1">
    <location>
        <begin position="1"/>
        <end position="28"/>
    </location>
</feature>
<proteinExistence type="predicted"/>
<sequence>MSERSERPENSAERSEHTAGEDEQSIPIDQTGTRSMLPFLAAAGIIALVVLGIVIAGLVSPAEKNVTDSDRLAVAARNLVGALAADDPLGDRIVCAGFDNDRSPVRIESEDAAPALEFVRLTDARVDGDRATATVTVRLDGTENTSTWNFTRGGNGWVVCDR</sequence>
<keyword evidence="2" id="KW-1133">Transmembrane helix</keyword>
<reference evidence="3 4" key="1">
    <citation type="submission" date="2019-07" db="EMBL/GenBank/DDBJ databases">
        <title>Complete Genome Sequence and Methylome Analysis of Nocardia otitidis-caviarum NEB252.</title>
        <authorList>
            <person name="Fomenkov A."/>
            <person name="Anton B.P."/>
            <person name="Vincze T."/>
            <person name="Roberts R.J."/>
        </authorList>
    </citation>
    <scope>NUCLEOTIDE SEQUENCE [LARGE SCALE GENOMIC DNA]</scope>
    <source>
        <strain evidence="3 4">NEB252</strain>
    </source>
</reference>
<dbReference type="AlphaFoldDB" id="A0A516NVF2"/>
<dbReference type="Proteomes" id="UP000317039">
    <property type="component" value="Chromosome"/>
</dbReference>
<feature type="transmembrane region" description="Helical" evidence="2">
    <location>
        <begin position="39"/>
        <end position="59"/>
    </location>
</feature>
<evidence type="ECO:0000313" key="4">
    <source>
        <dbReference type="Proteomes" id="UP000317039"/>
    </source>
</evidence>
<dbReference type="KEGG" id="nod:FOH10_33375"/>
<dbReference type="RefSeq" id="WP_143983608.1">
    <property type="nucleotide sequence ID" value="NZ_CP041695.1"/>
</dbReference>